<protein>
    <submittedName>
        <fullName evidence="1">Auxilin-related protein 2-like</fullName>
    </submittedName>
</protein>
<proteinExistence type="predicted"/>
<accession>A0A834TX10</accession>
<name>A0A834TX10_9FABA</name>
<dbReference type="AlphaFoldDB" id="A0A834TX10"/>
<evidence type="ECO:0000313" key="2">
    <source>
        <dbReference type="Proteomes" id="UP000634136"/>
    </source>
</evidence>
<keyword evidence="2" id="KW-1185">Reference proteome</keyword>
<reference evidence="1" key="1">
    <citation type="submission" date="2020-09" db="EMBL/GenBank/DDBJ databases">
        <title>Genome-Enabled Discovery of Anthraquinone Biosynthesis in Senna tora.</title>
        <authorList>
            <person name="Kang S.-H."/>
            <person name="Pandey R.P."/>
            <person name="Lee C.-M."/>
            <person name="Sim J.-S."/>
            <person name="Jeong J.-T."/>
            <person name="Choi B.-S."/>
            <person name="Jung M."/>
            <person name="Ginzburg D."/>
            <person name="Zhao K."/>
            <person name="Won S.Y."/>
            <person name="Oh T.-J."/>
            <person name="Yu Y."/>
            <person name="Kim N.-H."/>
            <person name="Lee O.R."/>
            <person name="Lee T.-H."/>
            <person name="Bashyal P."/>
            <person name="Kim T.-S."/>
            <person name="Lee W.-H."/>
            <person name="Kawkins C."/>
            <person name="Kim C.-K."/>
            <person name="Kim J.S."/>
            <person name="Ahn B.O."/>
            <person name="Rhee S.Y."/>
            <person name="Sohng J.K."/>
        </authorList>
    </citation>
    <scope>NUCLEOTIDE SEQUENCE</scope>
    <source>
        <tissue evidence="1">Leaf</tissue>
    </source>
</reference>
<comment type="caution">
    <text evidence="1">The sequence shown here is derived from an EMBL/GenBank/DDBJ whole genome shotgun (WGS) entry which is preliminary data.</text>
</comment>
<gene>
    <name evidence="1" type="ORF">G2W53_012015</name>
</gene>
<evidence type="ECO:0000313" key="1">
    <source>
        <dbReference type="EMBL" id="KAF7829682.1"/>
    </source>
</evidence>
<dbReference type="EMBL" id="JAAIUW010000005">
    <property type="protein sequence ID" value="KAF7829682.1"/>
    <property type="molecule type" value="Genomic_DNA"/>
</dbReference>
<sequence>MGERICDENGCWIHGAFGYLFNPSVLKAEAWGARLGTLDMTMLSSKLIQNAYLTVLKLLFFLGNSNGSRFAIVGLDGNHGILRWQLRKDPLMLWLVVALTSIWDRAGPSQSTATFNSFYGNFMGNGDFLFKSSGNQRNQDIGGCGDLLGGTTRNTSKSHMFLRHLQLQASGSSSFDDLVGGFLIKISRF</sequence>
<organism evidence="1 2">
    <name type="scientific">Senna tora</name>
    <dbReference type="NCBI Taxonomy" id="362788"/>
    <lineage>
        <taxon>Eukaryota</taxon>
        <taxon>Viridiplantae</taxon>
        <taxon>Streptophyta</taxon>
        <taxon>Embryophyta</taxon>
        <taxon>Tracheophyta</taxon>
        <taxon>Spermatophyta</taxon>
        <taxon>Magnoliopsida</taxon>
        <taxon>eudicotyledons</taxon>
        <taxon>Gunneridae</taxon>
        <taxon>Pentapetalae</taxon>
        <taxon>rosids</taxon>
        <taxon>fabids</taxon>
        <taxon>Fabales</taxon>
        <taxon>Fabaceae</taxon>
        <taxon>Caesalpinioideae</taxon>
        <taxon>Cassia clade</taxon>
        <taxon>Senna</taxon>
    </lineage>
</organism>
<dbReference type="Proteomes" id="UP000634136">
    <property type="component" value="Unassembled WGS sequence"/>
</dbReference>